<proteinExistence type="evidence at transcript level"/>
<evidence type="ECO:0000313" key="1">
    <source>
        <dbReference type="EMBL" id="JAC19199.1"/>
    </source>
</evidence>
<protein>
    <submittedName>
        <fullName evidence="1">Putative secreted protein</fullName>
    </submittedName>
</protein>
<reference evidence="1" key="1">
    <citation type="submission" date="2014-03" db="EMBL/GenBank/DDBJ databases">
        <title>The sialotranscriptome of Amblyomma triste, Amblyomma parvum and Amblyomma cajennense ticks, uncovered by 454-based RNA-seq.</title>
        <authorList>
            <person name="Garcia G.R."/>
            <person name="Gardinassi L.G."/>
            <person name="Ribeiro J.M."/>
            <person name="Anatriello E."/>
            <person name="Ferreira B.R."/>
            <person name="Moreira H.N."/>
            <person name="Mafra C."/>
            <person name="Olegario M.M."/>
            <person name="Szabo P.J."/>
            <person name="Miranda-Santos I.K."/>
            <person name="Maruyama S.R."/>
        </authorList>
    </citation>
    <scope>NUCLEOTIDE SEQUENCE</scope>
    <source>
        <strain evidence="1">Uberlandia</strain>
        <tissue evidence="1">Salivary glands</tissue>
    </source>
</reference>
<sequence length="213" mass="22717">MTAYSTLLKPSNAAVIIGVLFTLVLGLPQEGLHQKPDGPLPCNLIPTVINGQKYYGTCKCNGQNLLDETKCLKTSRRNDDEPNGKPGTCLNGECLLRNVTRGCAETQAPPIKTSRRNDDEPNGKPGTCLNGECLLRNVTRGCAETQAPPIPAGVQPPAGCVFFCNTTVGLYGYFPKGTKCQHITSGSNYVNGTCQPSEGRMVCTDKVDLPPAC</sequence>
<dbReference type="AlphaFoldDB" id="A0A023FEE5"/>
<organism evidence="1">
    <name type="scientific">Amblyomma cajennense</name>
    <name type="common">Cayenne tick</name>
    <name type="synonym">Acarus cajennensis</name>
    <dbReference type="NCBI Taxonomy" id="34607"/>
    <lineage>
        <taxon>Eukaryota</taxon>
        <taxon>Metazoa</taxon>
        <taxon>Ecdysozoa</taxon>
        <taxon>Arthropoda</taxon>
        <taxon>Chelicerata</taxon>
        <taxon>Arachnida</taxon>
        <taxon>Acari</taxon>
        <taxon>Parasitiformes</taxon>
        <taxon>Ixodida</taxon>
        <taxon>Ixodoidea</taxon>
        <taxon>Ixodidae</taxon>
        <taxon>Amblyomminae</taxon>
        <taxon>Amblyomma</taxon>
    </lineage>
</organism>
<dbReference type="EMBL" id="GBBK01005283">
    <property type="protein sequence ID" value="JAC19199.1"/>
    <property type="molecule type" value="mRNA"/>
</dbReference>
<name>A0A023FEE5_AMBCJ</name>
<accession>A0A023FEE5</accession>